<evidence type="ECO:0000313" key="3">
    <source>
        <dbReference type="EMBL" id="MCP2167945.1"/>
    </source>
</evidence>
<proteinExistence type="predicted"/>
<feature type="transmembrane region" description="Helical" evidence="2">
    <location>
        <begin position="790"/>
        <end position="817"/>
    </location>
</feature>
<evidence type="ECO:0000256" key="2">
    <source>
        <dbReference type="SAM" id="Phobius"/>
    </source>
</evidence>
<dbReference type="InterPro" id="IPR029044">
    <property type="entry name" value="Nucleotide-diphossugar_trans"/>
</dbReference>
<reference evidence="3" key="1">
    <citation type="submission" date="2022-06" db="EMBL/GenBank/DDBJ databases">
        <title>Genomic Encyclopedia of Archaeal and Bacterial Type Strains, Phase II (KMG-II): from individual species to whole genera.</title>
        <authorList>
            <person name="Goeker M."/>
        </authorList>
    </citation>
    <scope>NUCLEOTIDE SEQUENCE</scope>
    <source>
        <strain evidence="3">DSM 43935</strain>
    </source>
</reference>
<sequence length="1259" mass="126846">MPSSVPPRVRTVPVLAVVVCHDARPWLDSTLTAVRQQRLRPRHVLAVDTGSRDGTADSLAARIRQPGSGLDSERVLDGVLTLPRDTGFGAAVRAAVDHAVRRWGDDPGGWIWLLHDDSAPEPDCLAGLLAAAEVAPSAGVLGPLCLDWADPRLVVSAGLSIDAAGHEQTGIGPAELDWSRFGTTATGTGTGTDTAGTGPASTAPRGDQRVELFQRSTEVLAVSSAGCLIRWDVWRELDGFDPALPLFRDDTDFGWRANRAGHVVLCVPAARVRHARAASTGLRPLAAVPAPPGPLPRSVDRAHGLRTLLVNASPLGCWLGLPRLVLLCVLRLLGFALLRRLDGVRAELAAVRYLLGGRAGLRAARAARRRQAARGGSVRGLVTSRITRLRNGFRAGLAHLVRQRVRADLALGRAPGGERLPEVSAAAGGAPARPVGPDALPAGALGRRGHPVRRVAGLRRPATAVVVALPAAGSASPAEHRPSPRPRPSPVPRRRSAAGGDLAGGDPPGGDLAGGDLAGGDLAGGDLAGDDSASGDPVGDAVDRGVSAPAQPPPSTGGRALGQPTHDHPVDHGVRGDLWTTRVPVDNSGVVRPDRGAPPEFVLLRLSRARLLRELVLAPPVVLVACLAVLGLLANSSLFGGVGRLGGDLAGGRLLPVLDLPATWGSYLAAWHSAGGGSTVPAPAALAVLGLGGLPLGGPVAAVTALFVADAPLAGLAGYLATRRLRVRRQVRALVAAGYALLPPATAAVAQGRLDAVVVHVLAPLVLAGVVAVLRPAAGAPWLSVACATALGLAALAAFAPLVGLVLLLAALIGYVVAPGRPGTTRQRALGVAAVVLLPPALLLPWPVLLLRHPGVLLHGVGAYLAAPPVSLPDLLALRPGGPGSGPAVGALLVVGVFAVLLARPSRAVLPGLGVALLGGLAVAATRLARTPPPGGTAAEPAWPGAALLVVGCGLLWAALAAASTTAPARPRWLATGSVTRVLAVLAAAGVAALATAAVVGLGQGPLRAGGGLRLASTLTNELARTGGAVLVLGGPGQPTRQVSGRVPALTDDLVTTPAAPDRLAGLAARLTGTDRAAARTAVAEAAAGAVVFVVLPDAASADRLRDLAAGLVADAPAASTGQPVLRLLAAGGATTLLAPAQAGRAVRGESPPAQAGSADIVRVDATPPEVAVRVSAGPAGRLLVVGAEHEPGWRASVAGAPVEVGTAWGHLVGVPLPADAADVWVRAPGARREPLLLVQAAAALFTLVAAMPGRRRRD</sequence>
<gene>
    <name evidence="3" type="ORF">LX83_004819</name>
</gene>
<dbReference type="EMBL" id="JAMTCK010000012">
    <property type="protein sequence ID" value="MCP2167945.1"/>
    <property type="molecule type" value="Genomic_DNA"/>
</dbReference>
<feature type="transmembrane region" description="Helical" evidence="2">
    <location>
        <begin position="829"/>
        <end position="849"/>
    </location>
</feature>
<dbReference type="Pfam" id="PF13641">
    <property type="entry name" value="Glyco_tranf_2_3"/>
    <property type="match status" value="1"/>
</dbReference>
<feature type="transmembrane region" description="Helical" evidence="2">
    <location>
        <begin position="909"/>
        <end position="929"/>
    </location>
</feature>
<keyword evidence="2" id="KW-0472">Membrane</keyword>
<keyword evidence="2" id="KW-1133">Transmembrane helix</keyword>
<feature type="region of interest" description="Disordered" evidence="1">
    <location>
        <begin position="171"/>
        <end position="205"/>
    </location>
</feature>
<feature type="transmembrane region" description="Helical" evidence="2">
    <location>
        <begin position="884"/>
        <end position="902"/>
    </location>
</feature>
<feature type="region of interest" description="Disordered" evidence="1">
    <location>
        <begin position="471"/>
        <end position="576"/>
    </location>
</feature>
<feature type="compositionally biased region" description="Gly residues" evidence="1">
    <location>
        <begin position="501"/>
        <end position="527"/>
    </location>
</feature>
<feature type="compositionally biased region" description="Low complexity" evidence="1">
    <location>
        <begin position="182"/>
        <end position="203"/>
    </location>
</feature>
<dbReference type="SUPFAM" id="SSF53448">
    <property type="entry name" value="Nucleotide-diphospho-sugar transferases"/>
    <property type="match status" value="1"/>
</dbReference>
<feature type="transmembrane region" description="Helical" evidence="2">
    <location>
        <begin position="700"/>
        <end position="721"/>
    </location>
</feature>
<feature type="compositionally biased region" description="Low complexity" evidence="1">
    <location>
        <begin position="425"/>
        <end position="439"/>
    </location>
</feature>
<dbReference type="InterPro" id="IPR050834">
    <property type="entry name" value="Glycosyltransf_2"/>
</dbReference>
<feature type="transmembrane region" description="Helical" evidence="2">
    <location>
        <begin position="941"/>
        <end position="962"/>
    </location>
</feature>
<feature type="region of interest" description="Disordered" evidence="1">
    <location>
        <begin position="420"/>
        <end position="447"/>
    </location>
</feature>
<keyword evidence="4" id="KW-1185">Reference proteome</keyword>
<feature type="transmembrane region" description="Helical" evidence="2">
    <location>
        <begin position="757"/>
        <end position="778"/>
    </location>
</feature>
<dbReference type="Gene3D" id="3.90.550.10">
    <property type="entry name" value="Spore Coat Polysaccharide Biosynthesis Protein SpsA, Chain A"/>
    <property type="match status" value="1"/>
</dbReference>
<organism evidence="3 4">
    <name type="scientific">Goodfellowiella coeruleoviolacea</name>
    <dbReference type="NCBI Taxonomy" id="334858"/>
    <lineage>
        <taxon>Bacteria</taxon>
        <taxon>Bacillati</taxon>
        <taxon>Actinomycetota</taxon>
        <taxon>Actinomycetes</taxon>
        <taxon>Pseudonocardiales</taxon>
        <taxon>Pseudonocardiaceae</taxon>
        <taxon>Goodfellowiella</taxon>
    </lineage>
</organism>
<accession>A0AAE3KHZ8</accession>
<dbReference type="RefSeq" id="WP_253775326.1">
    <property type="nucleotide sequence ID" value="NZ_JAMTCK010000012.1"/>
</dbReference>
<name>A0AAE3KHZ8_9PSEU</name>
<evidence type="ECO:0000256" key="1">
    <source>
        <dbReference type="SAM" id="MobiDB-lite"/>
    </source>
</evidence>
<dbReference type="PANTHER" id="PTHR43685">
    <property type="entry name" value="GLYCOSYLTRANSFERASE"/>
    <property type="match status" value="1"/>
</dbReference>
<comment type="caution">
    <text evidence="3">The sequence shown here is derived from an EMBL/GenBank/DDBJ whole genome shotgun (WGS) entry which is preliminary data.</text>
</comment>
<protein>
    <submittedName>
        <fullName evidence="3">Glycosyltransferase, GT2 family</fullName>
    </submittedName>
</protein>
<feature type="compositionally biased region" description="Basic and acidic residues" evidence="1">
    <location>
        <begin position="565"/>
        <end position="575"/>
    </location>
</feature>
<feature type="transmembrane region" description="Helical" evidence="2">
    <location>
        <begin position="982"/>
        <end position="1003"/>
    </location>
</feature>
<keyword evidence="2" id="KW-0812">Transmembrane</keyword>
<evidence type="ECO:0000313" key="4">
    <source>
        <dbReference type="Proteomes" id="UP001206128"/>
    </source>
</evidence>
<dbReference type="AlphaFoldDB" id="A0AAE3KHZ8"/>
<dbReference type="Proteomes" id="UP001206128">
    <property type="component" value="Unassembled WGS sequence"/>
</dbReference>
<feature type="transmembrane region" description="Helical" evidence="2">
    <location>
        <begin position="615"/>
        <end position="634"/>
    </location>
</feature>
<dbReference type="PANTHER" id="PTHR43685:SF3">
    <property type="entry name" value="SLR2126 PROTEIN"/>
    <property type="match status" value="1"/>
</dbReference>